<dbReference type="Proteomes" id="UP000028990">
    <property type="component" value="Unassembled WGS sequence"/>
</dbReference>
<accession>A0A091CRZ4</accession>
<protein>
    <submittedName>
        <fullName evidence="1">Uncharacterized protein</fullName>
    </submittedName>
</protein>
<proteinExistence type="predicted"/>
<gene>
    <name evidence="1" type="ORF">H920_17580</name>
</gene>
<name>A0A091CRZ4_FUKDA</name>
<evidence type="ECO:0000313" key="1">
    <source>
        <dbReference type="EMBL" id="KFO21032.1"/>
    </source>
</evidence>
<dbReference type="AlphaFoldDB" id="A0A091CRZ4"/>
<keyword evidence="2" id="KW-1185">Reference proteome</keyword>
<organism evidence="1 2">
    <name type="scientific">Fukomys damarensis</name>
    <name type="common">Damaraland mole rat</name>
    <name type="synonym">Cryptomys damarensis</name>
    <dbReference type="NCBI Taxonomy" id="885580"/>
    <lineage>
        <taxon>Eukaryota</taxon>
        <taxon>Metazoa</taxon>
        <taxon>Chordata</taxon>
        <taxon>Craniata</taxon>
        <taxon>Vertebrata</taxon>
        <taxon>Euteleostomi</taxon>
        <taxon>Mammalia</taxon>
        <taxon>Eutheria</taxon>
        <taxon>Euarchontoglires</taxon>
        <taxon>Glires</taxon>
        <taxon>Rodentia</taxon>
        <taxon>Hystricomorpha</taxon>
        <taxon>Bathyergidae</taxon>
        <taxon>Fukomys</taxon>
    </lineage>
</organism>
<reference evidence="1 2" key="1">
    <citation type="submission" date="2013-11" db="EMBL/GenBank/DDBJ databases">
        <title>The Damaraland mole rat (Fukomys damarensis) genome and evolution of African mole rats.</title>
        <authorList>
            <person name="Gladyshev V.N."/>
            <person name="Fang X."/>
        </authorList>
    </citation>
    <scope>NUCLEOTIDE SEQUENCE [LARGE SCALE GENOMIC DNA]</scope>
    <source>
        <tissue evidence="1">Liver</tissue>
    </source>
</reference>
<sequence length="324" mass="34662">MAVLHQECQGALVPGAFPPPFAEEKTRKAPGPVPLATWPPTWRLTVLAGYSPPLGLTAQPVKERSPMVSAPSRGWLSTNTTGQAWPQASGPCNLVCVGQLAEHERLVSKLLGWVCGQLDGSLQVTFISQEDALNVTGQQVLLTLPDPGQQAVEAGHLDLDALPIDVHHSFLEVYPDGGLGEVGEAAGAEAVGEAHLAHIGVVNLNDLEDAGMGQRPTIPCSCWRTWPPEMTISEAIPTTCPTQGLKRAETGRIIPPREHTWFHCATHFPEASGMVMYLCTSGPTAEMHTSCAPLLPAPKASSAVAAQRRNRIWLHAQPYPGFKI</sequence>
<evidence type="ECO:0000313" key="2">
    <source>
        <dbReference type="Proteomes" id="UP000028990"/>
    </source>
</evidence>
<dbReference type="EMBL" id="KN124483">
    <property type="protein sequence ID" value="KFO21032.1"/>
    <property type="molecule type" value="Genomic_DNA"/>
</dbReference>